<feature type="binding site" evidence="12">
    <location>
        <position position="169"/>
    </location>
    <ligand>
        <name>ATP</name>
        <dbReference type="ChEBI" id="CHEBI:30616"/>
    </ligand>
</feature>
<dbReference type="GO" id="GO:0003723">
    <property type="term" value="F:RNA binding"/>
    <property type="evidence" value="ECO:0007669"/>
    <property type="project" value="UniProtKB-UniRule"/>
</dbReference>
<keyword evidence="10 11" id="KW-0539">Nucleus</keyword>
<dbReference type="SUPFAM" id="SSF55003">
    <property type="entry name" value="PAP/Archaeal CCA-adding enzyme, C-terminal domain"/>
    <property type="match status" value="1"/>
</dbReference>
<feature type="domain" description="Poly(A) polymerase nucleotidyltransferase" evidence="18">
    <location>
        <begin position="8"/>
        <end position="216"/>
    </location>
</feature>
<keyword evidence="20" id="KW-1185">Reference proteome</keyword>
<dbReference type="CDD" id="cd05402">
    <property type="entry name" value="NT_PAP_TUTase"/>
    <property type="match status" value="1"/>
</dbReference>
<dbReference type="OrthoDB" id="412748at2759"/>
<comment type="subcellular location">
    <subcellularLocation>
        <location evidence="2 11">Nucleus</location>
    </subcellularLocation>
</comment>
<dbReference type="PIRSF" id="PIRSF018425">
    <property type="entry name" value="PolyA_polymerase"/>
    <property type="match status" value="1"/>
</dbReference>
<dbReference type="SUPFAM" id="SSF81631">
    <property type="entry name" value="PAP/OAS1 substrate-binding domain"/>
    <property type="match status" value="1"/>
</dbReference>
<dbReference type="FunFam" id="3.30.460.10:FF:000002">
    <property type="entry name" value="Poly(A) polymerase alpha, putative"/>
    <property type="match status" value="1"/>
</dbReference>
<dbReference type="InterPro" id="IPR007010">
    <property type="entry name" value="PolA_pol_RNA-bd_dom"/>
</dbReference>
<evidence type="ECO:0000259" key="17">
    <source>
        <dbReference type="Pfam" id="PF04928"/>
    </source>
</evidence>
<dbReference type="Gene3D" id="3.30.70.590">
    <property type="entry name" value="Poly(A) polymerase predicted RNA binding domain"/>
    <property type="match status" value="1"/>
</dbReference>
<feature type="compositionally biased region" description="Polar residues" evidence="14">
    <location>
        <begin position="573"/>
        <end position="590"/>
    </location>
</feature>
<feature type="region of interest" description="Disordered" evidence="14">
    <location>
        <begin position="571"/>
        <end position="619"/>
    </location>
</feature>
<feature type="binding site" evidence="12">
    <location>
        <position position="230"/>
    </location>
    <ligand>
        <name>ATP</name>
        <dbReference type="ChEBI" id="CHEBI:30616"/>
    </ligand>
</feature>
<dbReference type="GO" id="GO:1990817">
    <property type="term" value="F:poly(A) RNA polymerase activity"/>
    <property type="evidence" value="ECO:0007669"/>
    <property type="project" value="UniProtKB-UniRule"/>
</dbReference>
<dbReference type="GO" id="GO:0005634">
    <property type="term" value="C:nucleus"/>
    <property type="evidence" value="ECO:0007669"/>
    <property type="project" value="UniProtKB-SubCell"/>
</dbReference>
<keyword evidence="7 11" id="KW-0547">Nucleotide-binding</keyword>
<keyword evidence="15" id="KW-0472">Membrane</keyword>
<evidence type="ECO:0000313" key="20">
    <source>
        <dbReference type="Proteomes" id="UP000247409"/>
    </source>
</evidence>
<organism evidence="19 20">
    <name type="scientific">Gracilariopsis chorda</name>
    <dbReference type="NCBI Taxonomy" id="448386"/>
    <lineage>
        <taxon>Eukaryota</taxon>
        <taxon>Rhodophyta</taxon>
        <taxon>Florideophyceae</taxon>
        <taxon>Rhodymeniophycidae</taxon>
        <taxon>Gracilariales</taxon>
        <taxon>Gracilariaceae</taxon>
        <taxon>Gracilariopsis</taxon>
    </lineage>
</organism>
<feature type="region of interest" description="Disordered" evidence="14">
    <location>
        <begin position="1"/>
        <end position="21"/>
    </location>
</feature>
<accession>A0A2V3IH79</accession>
<evidence type="ECO:0000256" key="2">
    <source>
        <dbReference type="ARBA" id="ARBA00004123"/>
    </source>
</evidence>
<comment type="similarity">
    <text evidence="3 11">Belongs to the poly(A) polymerase family.</text>
</comment>
<feature type="compositionally biased region" description="Basic residues" evidence="14">
    <location>
        <begin position="527"/>
        <end position="536"/>
    </location>
</feature>
<dbReference type="EC" id="2.7.7.19" evidence="11"/>
<comment type="cofactor">
    <cofactor evidence="1">
        <name>Mn(2+)</name>
        <dbReference type="ChEBI" id="CHEBI:29035"/>
    </cofactor>
</comment>
<evidence type="ECO:0000256" key="1">
    <source>
        <dbReference type="ARBA" id="ARBA00001936"/>
    </source>
</evidence>
<keyword evidence="15" id="KW-1133">Transmembrane helix</keyword>
<feature type="region of interest" description="Disordered" evidence="14">
    <location>
        <begin position="522"/>
        <end position="551"/>
    </location>
</feature>
<comment type="catalytic activity">
    <reaction evidence="11">
        <text>RNA(n) + ATP = RNA(n)-3'-adenine ribonucleotide + diphosphate</text>
        <dbReference type="Rhea" id="RHEA:11332"/>
        <dbReference type="Rhea" id="RHEA-COMP:14527"/>
        <dbReference type="Rhea" id="RHEA-COMP:17347"/>
        <dbReference type="ChEBI" id="CHEBI:30616"/>
        <dbReference type="ChEBI" id="CHEBI:33019"/>
        <dbReference type="ChEBI" id="CHEBI:140395"/>
        <dbReference type="ChEBI" id="CHEBI:173115"/>
        <dbReference type="EC" id="2.7.7.19"/>
    </reaction>
</comment>
<feature type="binding site" evidence="13">
    <location>
        <position position="102"/>
    </location>
    <ligand>
        <name>Mg(2+)</name>
        <dbReference type="ChEBI" id="CHEBI:18420"/>
        <label>2</label>
        <note>catalytic</note>
    </ligand>
</feature>
<keyword evidence="5 11" id="KW-0808">Transferase</keyword>
<dbReference type="FunFam" id="1.10.1410.10:FF:000001">
    <property type="entry name" value="Putative poly(A) polymerase gamma"/>
    <property type="match status" value="1"/>
</dbReference>
<evidence type="ECO:0000256" key="7">
    <source>
        <dbReference type="ARBA" id="ARBA00022741"/>
    </source>
</evidence>
<evidence type="ECO:0000256" key="9">
    <source>
        <dbReference type="ARBA" id="ARBA00022842"/>
    </source>
</evidence>
<evidence type="ECO:0000256" key="11">
    <source>
        <dbReference type="PIRNR" id="PIRNR018425"/>
    </source>
</evidence>
<evidence type="ECO:0000256" key="6">
    <source>
        <dbReference type="ARBA" id="ARBA00022723"/>
    </source>
</evidence>
<feature type="binding site" evidence="13">
    <location>
        <position position="102"/>
    </location>
    <ligand>
        <name>Mg(2+)</name>
        <dbReference type="ChEBI" id="CHEBI:18420"/>
        <label>1</label>
        <note>catalytic</note>
    </ligand>
</feature>
<feature type="binding site" evidence="13">
    <location>
        <position position="100"/>
    </location>
    <ligand>
        <name>Mg(2+)</name>
        <dbReference type="ChEBI" id="CHEBI:18420"/>
        <label>1</label>
        <note>catalytic</note>
    </ligand>
</feature>
<dbReference type="InterPro" id="IPR014492">
    <property type="entry name" value="PolyA_polymerase"/>
</dbReference>
<dbReference type="InterPro" id="IPR007012">
    <property type="entry name" value="PolA_pol_cen_dom"/>
</dbReference>
<evidence type="ECO:0000256" key="12">
    <source>
        <dbReference type="PIRSR" id="PIRSR018425-1"/>
    </source>
</evidence>
<keyword evidence="8 11" id="KW-0067">ATP-binding</keyword>
<comment type="caution">
    <text evidence="19">The sequence shown here is derived from an EMBL/GenBank/DDBJ whole genome shotgun (WGS) entry which is preliminary data.</text>
</comment>
<dbReference type="SUPFAM" id="SSF81301">
    <property type="entry name" value="Nucleotidyltransferase"/>
    <property type="match status" value="1"/>
</dbReference>
<feature type="binding site" evidence="13">
    <location>
        <position position="169"/>
    </location>
    <ligand>
        <name>Mg(2+)</name>
        <dbReference type="ChEBI" id="CHEBI:18420"/>
        <label>2</label>
        <note>catalytic</note>
    </ligand>
</feature>
<feature type="domain" description="Poly(A) polymerase central" evidence="17">
    <location>
        <begin position="221"/>
        <end position="360"/>
    </location>
</feature>
<keyword evidence="4 11" id="KW-0507">mRNA processing</keyword>
<dbReference type="Gene3D" id="1.10.1410.10">
    <property type="match status" value="1"/>
</dbReference>
<feature type="binding site" evidence="12">
    <location>
        <begin position="87"/>
        <end position="89"/>
    </location>
    <ligand>
        <name>ATP</name>
        <dbReference type="ChEBI" id="CHEBI:30616"/>
    </ligand>
</feature>
<dbReference type="InterPro" id="IPR048840">
    <property type="entry name" value="PolA_pol_NTPase"/>
</dbReference>
<feature type="binding site" evidence="12">
    <location>
        <begin position="100"/>
        <end position="102"/>
    </location>
    <ligand>
        <name>ATP</name>
        <dbReference type="ChEBI" id="CHEBI:30616"/>
    </ligand>
</feature>
<dbReference type="InterPro" id="IPR011068">
    <property type="entry name" value="NuclTrfase_I-like_C"/>
</dbReference>
<evidence type="ECO:0000256" key="5">
    <source>
        <dbReference type="ARBA" id="ARBA00022679"/>
    </source>
</evidence>
<evidence type="ECO:0000256" key="10">
    <source>
        <dbReference type="ARBA" id="ARBA00023242"/>
    </source>
</evidence>
<reference evidence="19 20" key="1">
    <citation type="journal article" date="2018" name="Mol. Biol. Evol.">
        <title>Analysis of the draft genome of the red seaweed Gracilariopsis chorda provides insights into genome size evolution in Rhodophyta.</title>
        <authorList>
            <person name="Lee J."/>
            <person name="Yang E.C."/>
            <person name="Graf L."/>
            <person name="Yang J.H."/>
            <person name="Qiu H."/>
            <person name="Zel Zion U."/>
            <person name="Chan C.X."/>
            <person name="Stephens T.G."/>
            <person name="Weber A.P.M."/>
            <person name="Boo G.H."/>
            <person name="Boo S.M."/>
            <person name="Kim K.M."/>
            <person name="Shin Y."/>
            <person name="Jung M."/>
            <person name="Lee S.J."/>
            <person name="Yim H.S."/>
            <person name="Lee J.H."/>
            <person name="Bhattacharya D."/>
            <person name="Yoon H.S."/>
        </authorList>
    </citation>
    <scope>NUCLEOTIDE SEQUENCE [LARGE SCALE GENOMIC DNA]</scope>
    <source>
        <strain evidence="19 20">SKKU-2015</strain>
        <tissue evidence="19">Whole body</tissue>
    </source>
</reference>
<evidence type="ECO:0000256" key="4">
    <source>
        <dbReference type="ARBA" id="ARBA00022664"/>
    </source>
</evidence>
<comment type="cofactor">
    <cofactor evidence="13">
        <name>Mg(2+)</name>
        <dbReference type="ChEBI" id="CHEBI:18420"/>
    </cofactor>
    <text evidence="13">Binds 2 magnesium ions. Also active with manganese.</text>
</comment>
<evidence type="ECO:0000259" key="16">
    <source>
        <dbReference type="Pfam" id="PF04926"/>
    </source>
</evidence>
<sequence length="705" mass="78045">MTTQKRWGVTDPISTEPPTAHDHRLSSELEECLHNNKLYESQEGKELRERVLLELSNIVNTWATKVSVAQGMPEHDAKNCGVRICTFGSYRLGVDGPGADIDTLVITPRHISRKTHVFGEIDRTTGLTPPNEIVLVDILRSIPEAQDVVAVPRAFVPVIKFVYRTVEIDLLCASLQVTRIPEKFDILDDKILRNVDDETQRSINGVRVTDAILKLVPNIPHFRTVLRAIKLWAKRRQVYSNVLGFLGGVAWAILTARVCQLYPYAAPSTLLTRFFLLYDKWNWNTSTQSAPVLLCPISSGNPACGFKIWTPHGNQRHFMPIITPAYPSMNTTHNVSGSTLEIMKEEIARGLKICQGIEELSKRESVEGDRKGGLDAWQDLFKLSEFFVSYKRFLQIDVSADDKESFKVWKGTVESKLRLLIRNLEECESVRKVRPYPPGYDNNTKLRAGCGLTFFVGLDVRPPAKQNTPNGTRRALDLSAPVIQWRHTLFSLPEKTGAMNLNVSSLLASKLPDFVQSEIPKEYRDGKARKRKKRKLNPSTKRPATTAKVEQAAATQTTTVANASVVGVVGSNDQSKQATDNAEQVPNGNVTKRMRTEEDAGEQGGNRAEKNPEGEAVEETTTVEKLKALAAAKVGTTRLVNDELTTDTAGEDSAAQQPKIGGERKTISVKFRKDAGMGGDNDAVEGSAPRQEIQGVLEANGVVEG</sequence>
<protein>
    <recommendedName>
        <fullName evidence="11">Poly(A) polymerase</fullName>
        <ecNumber evidence="11">2.7.7.19</ecNumber>
    </recommendedName>
</protein>
<evidence type="ECO:0000256" key="14">
    <source>
        <dbReference type="SAM" id="MobiDB-lite"/>
    </source>
</evidence>
<feature type="region of interest" description="Disordered" evidence="14">
    <location>
        <begin position="644"/>
        <end position="663"/>
    </location>
</feature>
<dbReference type="Proteomes" id="UP000247409">
    <property type="component" value="Unassembled WGS sequence"/>
</dbReference>
<keyword evidence="15" id="KW-0812">Transmembrane</keyword>
<dbReference type="Gene3D" id="3.30.460.10">
    <property type="entry name" value="Beta Polymerase, domain 2"/>
    <property type="match status" value="1"/>
</dbReference>
<evidence type="ECO:0000256" key="13">
    <source>
        <dbReference type="PIRSR" id="PIRSR018425-2"/>
    </source>
</evidence>
<evidence type="ECO:0000256" key="8">
    <source>
        <dbReference type="ARBA" id="ARBA00022840"/>
    </source>
</evidence>
<feature type="domain" description="Poly(A) polymerase RNA-binding" evidence="16">
    <location>
        <begin position="385"/>
        <end position="445"/>
    </location>
</feature>
<dbReference type="GO" id="GO:0031123">
    <property type="term" value="P:RNA 3'-end processing"/>
    <property type="evidence" value="ECO:0007669"/>
    <property type="project" value="InterPro"/>
</dbReference>
<dbReference type="GO" id="GO:0005524">
    <property type="term" value="F:ATP binding"/>
    <property type="evidence" value="ECO:0007669"/>
    <property type="project" value="UniProtKB-UniRule"/>
</dbReference>
<dbReference type="STRING" id="448386.A0A2V3IH79"/>
<dbReference type="Pfam" id="PF20750">
    <property type="entry name" value="PAP_NTPase"/>
    <property type="match status" value="1"/>
</dbReference>
<dbReference type="GO" id="GO:0006397">
    <property type="term" value="P:mRNA processing"/>
    <property type="evidence" value="ECO:0007669"/>
    <property type="project" value="UniProtKB-KW"/>
</dbReference>
<feature type="transmembrane region" description="Helical" evidence="15">
    <location>
        <begin position="238"/>
        <end position="258"/>
    </location>
</feature>
<keyword evidence="6 13" id="KW-0479">Metal-binding</keyword>
<feature type="binding site" evidence="12">
    <location>
        <begin position="248"/>
        <end position="249"/>
    </location>
    <ligand>
        <name>ATP</name>
        <dbReference type="ChEBI" id="CHEBI:30616"/>
    </ligand>
</feature>
<dbReference type="PANTHER" id="PTHR10682:SF10">
    <property type="entry name" value="POLYNUCLEOTIDE ADENYLYLTRANSFERASE"/>
    <property type="match status" value="1"/>
</dbReference>
<feature type="binding site" evidence="12">
    <location>
        <position position="239"/>
    </location>
    <ligand>
        <name>ATP</name>
        <dbReference type="ChEBI" id="CHEBI:30616"/>
    </ligand>
</feature>
<evidence type="ECO:0000256" key="3">
    <source>
        <dbReference type="ARBA" id="ARBA00010912"/>
    </source>
</evidence>
<evidence type="ECO:0000259" key="18">
    <source>
        <dbReference type="Pfam" id="PF20750"/>
    </source>
</evidence>
<dbReference type="GO" id="GO:0046872">
    <property type="term" value="F:metal ion binding"/>
    <property type="evidence" value="ECO:0007669"/>
    <property type="project" value="UniProtKB-KW"/>
</dbReference>
<dbReference type="InterPro" id="IPR043519">
    <property type="entry name" value="NT_sf"/>
</dbReference>
<dbReference type="PANTHER" id="PTHR10682">
    <property type="entry name" value="POLY A POLYMERASE"/>
    <property type="match status" value="1"/>
</dbReference>
<name>A0A2V3IH79_9FLOR</name>
<proteinExistence type="inferred from homology"/>
<evidence type="ECO:0000256" key="15">
    <source>
        <dbReference type="SAM" id="Phobius"/>
    </source>
</evidence>
<comment type="function">
    <text evidence="11">Polymerase that creates the 3'-poly(A) tail of mRNA's.</text>
</comment>
<gene>
    <name evidence="19" type="ORF">BWQ96_08864</name>
</gene>
<feature type="binding site" evidence="13">
    <location>
        <position position="100"/>
    </location>
    <ligand>
        <name>Mg(2+)</name>
        <dbReference type="ChEBI" id="CHEBI:18420"/>
        <label>2</label>
        <note>catalytic</note>
    </ligand>
</feature>
<evidence type="ECO:0000313" key="19">
    <source>
        <dbReference type="EMBL" id="PXF41429.1"/>
    </source>
</evidence>
<keyword evidence="9 13" id="KW-0460">Magnesium</keyword>
<dbReference type="Pfam" id="PF04926">
    <property type="entry name" value="PAP_RNA-bind"/>
    <property type="match status" value="1"/>
</dbReference>
<dbReference type="AlphaFoldDB" id="A0A2V3IH79"/>
<dbReference type="Pfam" id="PF04928">
    <property type="entry name" value="PAP_central"/>
    <property type="match status" value="1"/>
</dbReference>
<dbReference type="EMBL" id="NBIV01000217">
    <property type="protein sequence ID" value="PXF41429.1"/>
    <property type="molecule type" value="Genomic_DNA"/>
</dbReference>